<evidence type="ECO:0000313" key="2">
    <source>
        <dbReference type="EMBL" id="PVD31392.1"/>
    </source>
</evidence>
<dbReference type="Proteomes" id="UP000245119">
    <property type="component" value="Linkage Group LG4"/>
</dbReference>
<evidence type="ECO:0000256" key="1">
    <source>
        <dbReference type="SAM" id="MobiDB-lite"/>
    </source>
</evidence>
<name>A0A2T7PDA0_POMCA</name>
<gene>
    <name evidence="2" type="ORF">C0Q70_06804</name>
</gene>
<accession>A0A2T7PDA0</accession>
<organism evidence="2 3">
    <name type="scientific">Pomacea canaliculata</name>
    <name type="common">Golden apple snail</name>
    <dbReference type="NCBI Taxonomy" id="400727"/>
    <lineage>
        <taxon>Eukaryota</taxon>
        <taxon>Metazoa</taxon>
        <taxon>Spiralia</taxon>
        <taxon>Lophotrochozoa</taxon>
        <taxon>Mollusca</taxon>
        <taxon>Gastropoda</taxon>
        <taxon>Caenogastropoda</taxon>
        <taxon>Architaenioglossa</taxon>
        <taxon>Ampullarioidea</taxon>
        <taxon>Ampullariidae</taxon>
        <taxon>Pomacea</taxon>
    </lineage>
</organism>
<feature type="compositionally biased region" description="Basic and acidic residues" evidence="1">
    <location>
        <begin position="49"/>
        <end position="61"/>
    </location>
</feature>
<reference evidence="2 3" key="1">
    <citation type="submission" date="2018-04" db="EMBL/GenBank/DDBJ databases">
        <title>The genome of golden apple snail Pomacea canaliculata provides insight into stress tolerance and invasive adaptation.</title>
        <authorList>
            <person name="Liu C."/>
            <person name="Liu B."/>
            <person name="Ren Y."/>
            <person name="Zhang Y."/>
            <person name="Wang H."/>
            <person name="Li S."/>
            <person name="Jiang F."/>
            <person name="Yin L."/>
            <person name="Zhang G."/>
            <person name="Qian W."/>
            <person name="Fan W."/>
        </authorList>
    </citation>
    <scope>NUCLEOTIDE SEQUENCE [LARGE SCALE GENOMIC DNA]</scope>
    <source>
        <strain evidence="2">SZHN2017</strain>
        <tissue evidence="2">Muscle</tissue>
    </source>
</reference>
<keyword evidence="3" id="KW-1185">Reference proteome</keyword>
<sequence>MYFRYDMAFVKMTSVRPSESPCTPPVFTSEKYSDRLMVTQEERQTLLDKASNEGRSAHHSPDTPLSPQPFSLQFHGPPSTFCIPASGQSMPRLLAPRRDWSIARGSIAFAFLIGPGTPGLVLVELRVRTLPPKAFPGGLSTGTERTHRGLTLRARTKNPYPAIFLSASPFLAVGARVNLEDFGGKHNGGTLADLRLRQTVCRYEFQIVWQPQHMTETNDRTACGVH</sequence>
<dbReference type="EMBL" id="PZQS01000004">
    <property type="protein sequence ID" value="PVD31392.1"/>
    <property type="molecule type" value="Genomic_DNA"/>
</dbReference>
<protein>
    <submittedName>
        <fullName evidence="2">Uncharacterized protein</fullName>
    </submittedName>
</protein>
<dbReference type="AlphaFoldDB" id="A0A2T7PDA0"/>
<proteinExistence type="predicted"/>
<evidence type="ECO:0000313" key="3">
    <source>
        <dbReference type="Proteomes" id="UP000245119"/>
    </source>
</evidence>
<comment type="caution">
    <text evidence="2">The sequence shown here is derived from an EMBL/GenBank/DDBJ whole genome shotgun (WGS) entry which is preliminary data.</text>
</comment>
<feature type="region of interest" description="Disordered" evidence="1">
    <location>
        <begin position="49"/>
        <end position="68"/>
    </location>
</feature>